<comment type="caution">
    <text evidence="2">The sequence shown here is derived from an EMBL/GenBank/DDBJ whole genome shotgun (WGS) entry which is preliminary data.</text>
</comment>
<protein>
    <submittedName>
        <fullName evidence="2">Uncharacterized protein</fullName>
    </submittedName>
</protein>
<name>A0ABQ9HJ84_9NEOP</name>
<dbReference type="Proteomes" id="UP001159363">
    <property type="component" value="Chromosome 4"/>
</dbReference>
<feature type="region of interest" description="Disordered" evidence="1">
    <location>
        <begin position="1"/>
        <end position="42"/>
    </location>
</feature>
<feature type="compositionally biased region" description="Basic and acidic residues" evidence="1">
    <location>
        <begin position="25"/>
        <end position="35"/>
    </location>
</feature>
<gene>
    <name evidence="2" type="ORF">PR048_016202</name>
</gene>
<evidence type="ECO:0000313" key="3">
    <source>
        <dbReference type="Proteomes" id="UP001159363"/>
    </source>
</evidence>
<evidence type="ECO:0000256" key="1">
    <source>
        <dbReference type="SAM" id="MobiDB-lite"/>
    </source>
</evidence>
<reference evidence="2 3" key="1">
    <citation type="submission" date="2023-02" db="EMBL/GenBank/DDBJ databases">
        <title>LHISI_Scaffold_Assembly.</title>
        <authorList>
            <person name="Stuart O.P."/>
            <person name="Cleave R."/>
            <person name="Magrath M.J.L."/>
            <person name="Mikheyev A.S."/>
        </authorList>
    </citation>
    <scope>NUCLEOTIDE SEQUENCE [LARGE SCALE GENOMIC DNA]</scope>
    <source>
        <strain evidence="2">Daus_M_001</strain>
        <tissue evidence="2">Leg muscle</tissue>
    </source>
</reference>
<dbReference type="EMBL" id="JARBHB010000005">
    <property type="protein sequence ID" value="KAJ8884345.1"/>
    <property type="molecule type" value="Genomic_DNA"/>
</dbReference>
<keyword evidence="3" id="KW-1185">Reference proteome</keyword>
<sequence>MEKRRNARVGEVEEPRENPSTSGIDRLDSHLRKYGGEPTGNRTRLAKVGGGEVLKADEGYGWSGVGMRLAGEAGDPREDPPTNGIVKHDSHLRKSARFALVGGDPANCSAAVAPIKKLRRENTTDDPCDFVRKIFRTAAPLLGSLATELLRTAAPLLGSLPTEFKRRDKWLIGLRLIYLTDISLVYGGHGRSSGTSSTLELWHSFEVRRIGDGMKTRSYVWIQNHHSSTLRSQDIPLGICSPSLENSASIRGPAPSSPTCVANTQGHVRFVVICPIERDHVSNSIPTRRQAVAAEGARAVDGQKAVTKSGAREMNQGTPVMETEVPQREYHESRARDRDRPWSN</sequence>
<organism evidence="2 3">
    <name type="scientific">Dryococelus australis</name>
    <dbReference type="NCBI Taxonomy" id="614101"/>
    <lineage>
        <taxon>Eukaryota</taxon>
        <taxon>Metazoa</taxon>
        <taxon>Ecdysozoa</taxon>
        <taxon>Arthropoda</taxon>
        <taxon>Hexapoda</taxon>
        <taxon>Insecta</taxon>
        <taxon>Pterygota</taxon>
        <taxon>Neoptera</taxon>
        <taxon>Polyneoptera</taxon>
        <taxon>Phasmatodea</taxon>
        <taxon>Verophasmatodea</taxon>
        <taxon>Anareolatae</taxon>
        <taxon>Phasmatidae</taxon>
        <taxon>Eurycanthinae</taxon>
        <taxon>Dryococelus</taxon>
    </lineage>
</organism>
<evidence type="ECO:0000313" key="2">
    <source>
        <dbReference type="EMBL" id="KAJ8884345.1"/>
    </source>
</evidence>
<feature type="compositionally biased region" description="Basic and acidic residues" evidence="1">
    <location>
        <begin position="1"/>
        <end position="17"/>
    </location>
</feature>
<accession>A0ABQ9HJ84</accession>
<feature type="compositionally biased region" description="Basic and acidic residues" evidence="1">
    <location>
        <begin position="325"/>
        <end position="344"/>
    </location>
</feature>
<proteinExistence type="predicted"/>
<feature type="region of interest" description="Disordered" evidence="1">
    <location>
        <begin position="306"/>
        <end position="344"/>
    </location>
</feature>